<organism evidence="8 9">
    <name type="scientific">Myxozyma melibiosi</name>
    <dbReference type="NCBI Taxonomy" id="54550"/>
    <lineage>
        <taxon>Eukaryota</taxon>
        <taxon>Fungi</taxon>
        <taxon>Dikarya</taxon>
        <taxon>Ascomycota</taxon>
        <taxon>Saccharomycotina</taxon>
        <taxon>Lipomycetes</taxon>
        <taxon>Lipomycetales</taxon>
        <taxon>Lipomycetaceae</taxon>
        <taxon>Myxozyma</taxon>
    </lineage>
</organism>
<evidence type="ECO:0000256" key="1">
    <source>
        <dbReference type="ARBA" id="ARBA00004141"/>
    </source>
</evidence>
<feature type="transmembrane region" description="Helical" evidence="6">
    <location>
        <begin position="227"/>
        <end position="249"/>
    </location>
</feature>
<dbReference type="Pfam" id="PF07690">
    <property type="entry name" value="MFS_1"/>
    <property type="match status" value="1"/>
</dbReference>
<feature type="transmembrane region" description="Helical" evidence="6">
    <location>
        <begin position="448"/>
        <end position="470"/>
    </location>
</feature>
<feature type="transmembrane region" description="Helical" evidence="6">
    <location>
        <begin position="132"/>
        <end position="151"/>
    </location>
</feature>
<comment type="subcellular location">
    <subcellularLocation>
        <location evidence="1">Membrane</location>
        <topology evidence="1">Multi-pass membrane protein</topology>
    </subcellularLocation>
</comment>
<dbReference type="Gene3D" id="1.20.1250.20">
    <property type="entry name" value="MFS general substrate transporter like domains"/>
    <property type="match status" value="1"/>
</dbReference>
<dbReference type="PANTHER" id="PTHR23507:SF40">
    <property type="entry name" value="TETRACYCLINE-EFFLUX TRANSPORTER"/>
    <property type="match status" value="1"/>
</dbReference>
<feature type="transmembrane region" description="Helical" evidence="6">
    <location>
        <begin position="40"/>
        <end position="59"/>
    </location>
</feature>
<feature type="transmembrane region" description="Helical" evidence="6">
    <location>
        <begin position="389"/>
        <end position="409"/>
    </location>
</feature>
<evidence type="ECO:0000256" key="4">
    <source>
        <dbReference type="ARBA" id="ARBA00023136"/>
    </source>
</evidence>
<feature type="transmembrane region" description="Helical" evidence="6">
    <location>
        <begin position="346"/>
        <end position="368"/>
    </location>
</feature>
<evidence type="ECO:0000313" key="8">
    <source>
        <dbReference type="EMBL" id="KAK7203375.1"/>
    </source>
</evidence>
<keyword evidence="4 6" id="KW-0472">Membrane</keyword>
<feature type="transmembrane region" description="Helical" evidence="6">
    <location>
        <begin position="101"/>
        <end position="120"/>
    </location>
</feature>
<keyword evidence="9" id="KW-1185">Reference proteome</keyword>
<feature type="transmembrane region" description="Helical" evidence="6">
    <location>
        <begin position="163"/>
        <end position="187"/>
    </location>
</feature>
<feature type="compositionally biased region" description="Acidic residues" evidence="5">
    <location>
        <begin position="513"/>
        <end position="526"/>
    </location>
</feature>
<comment type="caution">
    <text evidence="8">The sequence shown here is derived from an EMBL/GenBank/DDBJ whole genome shotgun (WGS) entry which is preliminary data.</text>
</comment>
<evidence type="ECO:0000256" key="6">
    <source>
        <dbReference type="SAM" id="Phobius"/>
    </source>
</evidence>
<reference evidence="8 9" key="1">
    <citation type="submission" date="2024-03" db="EMBL/GenBank/DDBJ databases">
        <title>Genome-scale model development and genomic sequencing of the oleaginous clade Lipomyces.</title>
        <authorList>
            <consortium name="Lawrence Berkeley National Laboratory"/>
            <person name="Czajka J.J."/>
            <person name="Han Y."/>
            <person name="Kim J."/>
            <person name="Mondo S.J."/>
            <person name="Hofstad B.A."/>
            <person name="Robles A."/>
            <person name="Haridas S."/>
            <person name="Riley R."/>
            <person name="LaButti K."/>
            <person name="Pangilinan J."/>
            <person name="Andreopoulos W."/>
            <person name="Lipzen A."/>
            <person name="Yan J."/>
            <person name="Wang M."/>
            <person name="Ng V."/>
            <person name="Grigoriev I.V."/>
            <person name="Spatafora J.W."/>
            <person name="Magnuson J.K."/>
            <person name="Baker S.E."/>
            <person name="Pomraning K.R."/>
        </authorList>
    </citation>
    <scope>NUCLEOTIDE SEQUENCE [LARGE SCALE GENOMIC DNA]</scope>
    <source>
        <strain evidence="8 9">Phaff 52-87</strain>
    </source>
</reference>
<evidence type="ECO:0000256" key="2">
    <source>
        <dbReference type="ARBA" id="ARBA00022692"/>
    </source>
</evidence>
<proteinExistence type="predicted"/>
<evidence type="ECO:0000256" key="5">
    <source>
        <dbReference type="SAM" id="MobiDB-lite"/>
    </source>
</evidence>
<evidence type="ECO:0000256" key="3">
    <source>
        <dbReference type="ARBA" id="ARBA00022989"/>
    </source>
</evidence>
<keyword evidence="3 6" id="KW-1133">Transmembrane helix</keyword>
<dbReference type="InterPro" id="IPR020846">
    <property type="entry name" value="MFS_dom"/>
</dbReference>
<accession>A0ABR1F0N7</accession>
<feature type="transmembrane region" description="Helical" evidence="6">
    <location>
        <begin position="482"/>
        <end position="500"/>
    </location>
</feature>
<dbReference type="SUPFAM" id="SSF103473">
    <property type="entry name" value="MFS general substrate transporter"/>
    <property type="match status" value="1"/>
</dbReference>
<sequence>MASYQDGESSDSNRENLLYQSDETDRTLGRGSGWYNIPTVYAFLPTFFLSAFAAGAVIAPMLNLILSLYCRAYYAEHDSSLAEDADRNCQVPEVHAVVSRAVMILGLIQSLIGALVSPKLGAWSDRIGRKRVLLIPICGETLAHLVNLMIARSSYIHVYRFLFIANVMSGLSGSLPCVMLIGQAYVADCTSSAKRASGFGLLRALFFAGISIGPIAGGLVINHMGSLVSVFYFSVSMQIINALYVAFVLPESLSDENRTHATELRRADSEVDLMRPRNVKYYLRRMNFLTPLRALWPNDGTRYIIKKNIILLSVIDTFFHGVEIGVLMNVLLYAELTFGWTSVATGIFISFSSFIRAFSLVVVLPLMVHYHQKWKPHILHEVGASKGDVFLIRISFLFCIVSYVVMALARNTTEFLIGGLLGAAGSIGSPTAASAITKHVPKQNTGAILGALSLLQSIATVIGPLVFSNIYASTVTYAPKTIFYVVIGLFGGSLGCSMFLKEHASGGLYDSGDGLDDEQAGEDAVDDEGRIRL</sequence>
<evidence type="ECO:0000259" key="7">
    <source>
        <dbReference type="PROSITE" id="PS50850"/>
    </source>
</evidence>
<dbReference type="PANTHER" id="PTHR23507">
    <property type="entry name" value="ZGC:174356"/>
    <property type="match status" value="1"/>
</dbReference>
<dbReference type="RefSeq" id="XP_064766408.1">
    <property type="nucleotide sequence ID" value="XM_064914291.1"/>
</dbReference>
<feature type="transmembrane region" description="Helical" evidence="6">
    <location>
        <begin position="309"/>
        <end position="334"/>
    </location>
</feature>
<dbReference type="PROSITE" id="PS50850">
    <property type="entry name" value="MFS"/>
    <property type="match status" value="1"/>
</dbReference>
<feature type="transmembrane region" description="Helical" evidence="6">
    <location>
        <begin position="199"/>
        <end position="221"/>
    </location>
</feature>
<feature type="region of interest" description="Disordered" evidence="5">
    <location>
        <begin position="511"/>
        <end position="533"/>
    </location>
</feature>
<dbReference type="InterPro" id="IPR036259">
    <property type="entry name" value="MFS_trans_sf"/>
</dbReference>
<evidence type="ECO:0000313" key="9">
    <source>
        <dbReference type="Proteomes" id="UP001498771"/>
    </source>
</evidence>
<dbReference type="EMBL" id="JBBJBU010000012">
    <property type="protein sequence ID" value="KAK7203375.1"/>
    <property type="molecule type" value="Genomic_DNA"/>
</dbReference>
<gene>
    <name evidence="8" type="ORF">BZA70DRAFT_291406</name>
</gene>
<protein>
    <submittedName>
        <fullName evidence="8">Major facilitator superfamily domain-containing protein</fullName>
    </submittedName>
</protein>
<dbReference type="InterPro" id="IPR011701">
    <property type="entry name" value="MFS"/>
</dbReference>
<feature type="domain" description="Major facilitator superfamily (MFS) profile" evidence="7">
    <location>
        <begin position="39"/>
        <end position="505"/>
    </location>
</feature>
<keyword evidence="2 6" id="KW-0812">Transmembrane</keyword>
<feature type="transmembrane region" description="Helical" evidence="6">
    <location>
        <begin position="415"/>
        <end position="436"/>
    </location>
</feature>
<name>A0ABR1F0N7_9ASCO</name>
<dbReference type="Proteomes" id="UP001498771">
    <property type="component" value="Unassembled WGS sequence"/>
</dbReference>
<dbReference type="GeneID" id="90039803"/>